<accession>A0A379X0H7</accession>
<dbReference type="EMBL" id="UGXT01000002">
    <property type="protein sequence ID" value="SUH39833.1"/>
    <property type="molecule type" value="Genomic_DNA"/>
</dbReference>
<gene>
    <name evidence="1" type="primary">dnaK_5</name>
    <name evidence="1" type="ORF">NCTC8261_06205</name>
</gene>
<protein>
    <submittedName>
        <fullName evidence="1">DnaK protein</fullName>
    </submittedName>
</protein>
<evidence type="ECO:0000313" key="1">
    <source>
        <dbReference type="EMBL" id="SUH39833.1"/>
    </source>
</evidence>
<reference evidence="1 2" key="1">
    <citation type="submission" date="2018-06" db="EMBL/GenBank/DDBJ databases">
        <authorList>
            <consortium name="Pathogen Informatics"/>
            <person name="Doyle S."/>
        </authorList>
    </citation>
    <scope>NUCLEOTIDE SEQUENCE [LARGE SCALE GENOMIC DNA]</scope>
    <source>
        <strain evidence="1 2">NCTC8261</strain>
    </source>
</reference>
<sequence length="113" mass="12796">MKKTAEDYLGEPVTEAVITVRLTLTMRSVRLPKMLVVSRGWKLNVSSTNRLPQRWLTVWIKKSATVLSRFTTSVVVLSISLLSKSTKLMAKKPLKFWQPTVIPTWVVKTSIPA</sequence>
<evidence type="ECO:0000313" key="2">
    <source>
        <dbReference type="Proteomes" id="UP000254712"/>
    </source>
</evidence>
<name>A0A379X0H7_SALET</name>
<dbReference type="AlphaFoldDB" id="A0A379X0H7"/>
<proteinExistence type="predicted"/>
<dbReference type="Proteomes" id="UP000254712">
    <property type="component" value="Unassembled WGS sequence"/>
</dbReference>
<organism evidence="1 2">
    <name type="scientific">Salmonella enterica I</name>
    <dbReference type="NCBI Taxonomy" id="59201"/>
    <lineage>
        <taxon>Bacteria</taxon>
        <taxon>Pseudomonadati</taxon>
        <taxon>Pseudomonadota</taxon>
        <taxon>Gammaproteobacteria</taxon>
        <taxon>Enterobacterales</taxon>
        <taxon>Enterobacteriaceae</taxon>
        <taxon>Salmonella</taxon>
    </lineage>
</organism>